<organism evidence="1 2">
    <name type="scientific">Papaver somniferum</name>
    <name type="common">Opium poppy</name>
    <dbReference type="NCBI Taxonomy" id="3469"/>
    <lineage>
        <taxon>Eukaryota</taxon>
        <taxon>Viridiplantae</taxon>
        <taxon>Streptophyta</taxon>
        <taxon>Embryophyta</taxon>
        <taxon>Tracheophyta</taxon>
        <taxon>Spermatophyta</taxon>
        <taxon>Magnoliopsida</taxon>
        <taxon>Ranunculales</taxon>
        <taxon>Papaveraceae</taxon>
        <taxon>Papaveroideae</taxon>
        <taxon>Papaver</taxon>
    </lineage>
</organism>
<dbReference type="Proteomes" id="UP000316621">
    <property type="component" value="Chromosome 4"/>
</dbReference>
<evidence type="ECO:0000313" key="2">
    <source>
        <dbReference type="Proteomes" id="UP000316621"/>
    </source>
</evidence>
<protein>
    <submittedName>
        <fullName evidence="1">Uncharacterized protein</fullName>
    </submittedName>
</protein>
<proteinExistence type="predicted"/>
<dbReference type="Gramene" id="RZC59613">
    <property type="protein sequence ID" value="RZC59613"/>
    <property type="gene ID" value="C5167_006918"/>
</dbReference>
<gene>
    <name evidence="1" type="ORF">C5167_006918</name>
</gene>
<keyword evidence="2" id="KW-1185">Reference proteome</keyword>
<sequence>MTYDFKNVVPDLVVAARPLDVTKTLQDESDRNWQICEPCIAKKCLLDGKPRDYQCTQETTLQVNSERNPKNTELDDSENSALAVCNENQQEKRGSCVNTKKGIRSLCTYFSCNGSLQ</sequence>
<name>A0A4Y7JEU7_PAPSO</name>
<reference evidence="1 2" key="1">
    <citation type="journal article" date="2018" name="Science">
        <title>The opium poppy genome and morphinan production.</title>
        <authorList>
            <person name="Guo L."/>
            <person name="Winzer T."/>
            <person name="Yang X."/>
            <person name="Li Y."/>
            <person name="Ning Z."/>
            <person name="He Z."/>
            <person name="Teodor R."/>
            <person name="Lu Y."/>
            <person name="Bowser T.A."/>
            <person name="Graham I.A."/>
            <person name="Ye K."/>
        </authorList>
    </citation>
    <scope>NUCLEOTIDE SEQUENCE [LARGE SCALE GENOMIC DNA]</scope>
    <source>
        <strain evidence="2">cv. HN1</strain>
        <tissue evidence="1">Leaves</tissue>
    </source>
</reference>
<accession>A0A4Y7JEU7</accession>
<evidence type="ECO:0000313" key="1">
    <source>
        <dbReference type="EMBL" id="RZC59613.1"/>
    </source>
</evidence>
<dbReference type="EMBL" id="CM010718">
    <property type="protein sequence ID" value="RZC59613.1"/>
    <property type="molecule type" value="Genomic_DNA"/>
</dbReference>
<dbReference type="AlphaFoldDB" id="A0A4Y7JEU7"/>